<gene>
    <name evidence="1" type="ORF">SLAVMIC_00556</name>
</gene>
<name>A0A8D9FS89_9VIRU</name>
<evidence type="ECO:0000313" key="1">
    <source>
        <dbReference type="EMBL" id="CAG7580787.1"/>
    </source>
</evidence>
<sequence>MMFPILITIAAIGFISVLIKDIKNSNAYFTRLSKTHREFVELWEFAINYNLDKMEGVTYNNKENRMKFHNGRIDFPIRPNSNKRIAIDSYHPLMKLKRSYNKIRLKGDWTLDERKSMMLEHTEKLKKNFEEDLKPYIREKRLNKILKK</sequence>
<protein>
    <submittedName>
        <fullName evidence="1">Uncharacterized protein</fullName>
    </submittedName>
</protein>
<organism evidence="1">
    <name type="scientific">uncultured marine phage</name>
    <dbReference type="NCBI Taxonomy" id="707152"/>
    <lineage>
        <taxon>Viruses</taxon>
        <taxon>environmental samples</taxon>
    </lineage>
</organism>
<accession>A0A8D9FS89</accession>
<reference evidence="1" key="1">
    <citation type="submission" date="2021-06" db="EMBL/GenBank/DDBJ databases">
        <authorList>
            <person name="Gannon L."/>
            <person name="Redgwell R T."/>
            <person name="Michniewski S."/>
            <person name="Harrison D C."/>
            <person name="Millard A."/>
        </authorList>
    </citation>
    <scope>NUCLEOTIDE SEQUENCE</scope>
</reference>
<proteinExistence type="predicted"/>
<dbReference type="EMBL" id="OU342829">
    <property type="protein sequence ID" value="CAG7580787.1"/>
    <property type="molecule type" value="Genomic_DNA"/>
</dbReference>